<dbReference type="AlphaFoldDB" id="A0A1I8GFE1"/>
<evidence type="ECO:0000313" key="3">
    <source>
        <dbReference type="WBParaSite" id="maker-uti_cns_0001777-snap-gene-0.10-mRNA-1"/>
    </source>
</evidence>
<dbReference type="WBParaSite" id="maker-uti_cns_0001777-snap-gene-0.10-mRNA-1">
    <property type="protein sequence ID" value="maker-uti_cns_0001777-snap-gene-0.10-mRNA-1"/>
    <property type="gene ID" value="maker-uti_cns_0001777-snap-gene-0.10"/>
</dbReference>
<accession>A0A1I8GFE1</accession>
<organism evidence="1 3">
    <name type="scientific">Macrostomum lignano</name>
    <dbReference type="NCBI Taxonomy" id="282301"/>
    <lineage>
        <taxon>Eukaryota</taxon>
        <taxon>Metazoa</taxon>
        <taxon>Spiralia</taxon>
        <taxon>Lophotrochozoa</taxon>
        <taxon>Platyhelminthes</taxon>
        <taxon>Rhabditophora</taxon>
        <taxon>Macrostomorpha</taxon>
        <taxon>Macrostomida</taxon>
        <taxon>Macrostomidae</taxon>
        <taxon>Macrostomum</taxon>
    </lineage>
</organism>
<keyword evidence="1" id="KW-1185">Reference proteome</keyword>
<reference evidence="2 3" key="1">
    <citation type="submission" date="2016-11" db="UniProtKB">
        <authorList>
            <consortium name="WormBaseParasite"/>
        </authorList>
    </citation>
    <scope>IDENTIFICATION</scope>
</reference>
<dbReference type="Proteomes" id="UP000095280">
    <property type="component" value="Unplaced"/>
</dbReference>
<sequence length="142" mass="16190">SCKKSGKRVVGEKAICLVKQPWLVHLVEQPRLLIEKIFLSTTERTVRRYLGRKRDHAVFNPSTAISDASKRPIDLVEQPTVPKNTNLDTAVPKKLIRRSLSSEKKPTKTCIFQMCQIIRLKCRTSLETAALRTVHVSIWVTN</sequence>
<proteinExistence type="predicted"/>
<evidence type="ECO:0000313" key="2">
    <source>
        <dbReference type="WBParaSite" id="maker-uti_cns_0000387-snap-gene-1.7-mRNA-1"/>
    </source>
</evidence>
<dbReference type="WBParaSite" id="maker-uti_cns_0000387-snap-gene-1.7-mRNA-1">
    <property type="protein sequence ID" value="maker-uti_cns_0000387-snap-gene-1.7-mRNA-1"/>
    <property type="gene ID" value="maker-uti_cns_0000387-snap-gene-1.7"/>
</dbReference>
<protein>
    <submittedName>
        <fullName evidence="2 3">BRCT domain-containing protein</fullName>
    </submittedName>
</protein>
<evidence type="ECO:0000313" key="1">
    <source>
        <dbReference type="Proteomes" id="UP000095280"/>
    </source>
</evidence>
<name>A0A1I8GFE1_9PLAT</name>